<dbReference type="EMBL" id="VRUR01000001">
    <property type="protein sequence ID" value="TXN37288.1"/>
    <property type="molecule type" value="Genomic_DNA"/>
</dbReference>
<comment type="caution">
    <text evidence="1">The sequence shown here is derived from an EMBL/GenBank/DDBJ whole genome shotgun (WGS) entry which is preliminary data.</text>
</comment>
<dbReference type="AlphaFoldDB" id="A0A5C8V948"/>
<evidence type="ECO:0000313" key="2">
    <source>
        <dbReference type="Proteomes" id="UP000321456"/>
    </source>
</evidence>
<reference evidence="1 2" key="1">
    <citation type="submission" date="2019-08" db="EMBL/GenBank/DDBJ databases">
        <title>Professor.</title>
        <authorList>
            <person name="Park J.S."/>
        </authorList>
    </citation>
    <scope>NUCLEOTIDE SEQUENCE [LARGE SCALE GENOMIC DNA]</scope>
    <source>
        <strain evidence="1 2">176CP5-101</strain>
    </source>
</reference>
<proteinExistence type="predicted"/>
<keyword evidence="2" id="KW-1185">Reference proteome</keyword>
<dbReference type="RefSeq" id="WP_147741118.1">
    <property type="nucleotide sequence ID" value="NZ_VRUR01000001.1"/>
</dbReference>
<gene>
    <name evidence="1" type="ORF">FVB32_03100</name>
</gene>
<sequence length="59" mass="6863">MNNKSKNNNQSINKGLSSRHVFSENGAVFVRSSQHLESEEWSAINFFWIPVLKLEKDLR</sequence>
<name>A0A5C8V948_9FLAO</name>
<organism evidence="1 2">
    <name type="scientific">Flagellimonas hymeniacidonis</name>
    <dbReference type="NCBI Taxonomy" id="2603628"/>
    <lineage>
        <taxon>Bacteria</taxon>
        <taxon>Pseudomonadati</taxon>
        <taxon>Bacteroidota</taxon>
        <taxon>Flavobacteriia</taxon>
        <taxon>Flavobacteriales</taxon>
        <taxon>Flavobacteriaceae</taxon>
        <taxon>Flagellimonas</taxon>
    </lineage>
</organism>
<protein>
    <submittedName>
        <fullName evidence="1">Uncharacterized protein</fullName>
    </submittedName>
</protein>
<dbReference type="Proteomes" id="UP000321456">
    <property type="component" value="Unassembled WGS sequence"/>
</dbReference>
<evidence type="ECO:0000313" key="1">
    <source>
        <dbReference type="EMBL" id="TXN37288.1"/>
    </source>
</evidence>
<accession>A0A5C8V948</accession>